<dbReference type="FunFam" id="2.30.30.40:FF:000072">
    <property type="entry name" value="Unconventional Myosin IB"/>
    <property type="match status" value="1"/>
</dbReference>
<dbReference type="EMBL" id="JBEHCU010007285">
    <property type="protein sequence ID" value="KAL1395127.1"/>
    <property type="molecule type" value="Genomic_DNA"/>
</dbReference>
<dbReference type="AlphaFoldDB" id="A0ABD1D664"/>
<evidence type="ECO:0000313" key="8">
    <source>
        <dbReference type="EMBL" id="KAL1395127.1"/>
    </source>
</evidence>
<protein>
    <recommendedName>
        <fullName evidence="7">SH3 domain-containing protein</fullName>
    </recommendedName>
</protein>
<dbReference type="PROSITE" id="PS50002">
    <property type="entry name" value="SH3"/>
    <property type="match status" value="3"/>
</dbReference>
<evidence type="ECO:0000256" key="2">
    <source>
        <dbReference type="ARBA" id="ARBA00022443"/>
    </source>
</evidence>
<evidence type="ECO:0000256" key="4">
    <source>
        <dbReference type="ARBA" id="ARBA00023136"/>
    </source>
</evidence>
<name>A0ABD1D664_CULPP</name>
<dbReference type="GO" id="GO:0016192">
    <property type="term" value="P:vesicle-mediated transport"/>
    <property type="evidence" value="ECO:0007669"/>
    <property type="project" value="UniProtKB-ARBA"/>
</dbReference>
<evidence type="ECO:0000259" key="7">
    <source>
        <dbReference type="PROSITE" id="PS50002"/>
    </source>
</evidence>
<sequence length="459" mass="50297">MHVLRKSLKSGFPDVLDAELFLSRWRLMTSVRDDTGVFGTLSNGLTRPWDLSVPLEQNAEPGWLAGEINGRTGWFPETYVEKVDSNLNTVLPTAASTTTTAAAEPFATAAAAPAPEPETIAYPQEPVASADDYTTAPSEVEGLSREEMIESGSNVNNNLVAATYNGDVEYYVACYAYQSAEIGDLVFDTGEVIAVTKKEGDWWTGNIGNRTGIFPSNYVQKQESEAINGNQQISSYDQQQPTATTTQQDTQQDSTKRKQSTTNQDAEDARNQAEADSEVSQINTQPPIAPQANEEGIRYSSMSISATPSLRKKGEVAQVIAPYEATSSEQLSLTRGQLIMIRKKTDSGWWEGELQAKGRRRQIGWFPATYVKILQGGRNSGRNTPVSASKVEISETVLDKVIALYPYKALNDDELSFDKDDIISVLGRDEPEWWRGELNGTTGLFPSNYVGPFVTSGNV</sequence>
<dbReference type="Pfam" id="PF00018">
    <property type="entry name" value="SH3_1"/>
    <property type="match status" value="1"/>
</dbReference>
<reference evidence="8 9" key="1">
    <citation type="submission" date="2024-05" db="EMBL/GenBank/DDBJ databases">
        <title>Culex pipiens pipiens assembly and annotation.</title>
        <authorList>
            <person name="Alout H."/>
            <person name="Durand T."/>
        </authorList>
    </citation>
    <scope>NUCLEOTIDE SEQUENCE [LARGE SCALE GENOMIC DNA]</scope>
    <source>
        <strain evidence="8">HA-2024</strain>
        <tissue evidence="8">Whole body</tissue>
    </source>
</reference>
<organism evidence="8 9">
    <name type="scientific">Culex pipiens pipiens</name>
    <name type="common">Northern house mosquito</name>
    <dbReference type="NCBI Taxonomy" id="38569"/>
    <lineage>
        <taxon>Eukaryota</taxon>
        <taxon>Metazoa</taxon>
        <taxon>Ecdysozoa</taxon>
        <taxon>Arthropoda</taxon>
        <taxon>Hexapoda</taxon>
        <taxon>Insecta</taxon>
        <taxon>Pterygota</taxon>
        <taxon>Neoptera</taxon>
        <taxon>Endopterygota</taxon>
        <taxon>Diptera</taxon>
        <taxon>Nematocera</taxon>
        <taxon>Culicoidea</taxon>
        <taxon>Culicidae</taxon>
        <taxon>Culicinae</taxon>
        <taxon>Culicini</taxon>
        <taxon>Culex</taxon>
        <taxon>Culex</taxon>
    </lineage>
</organism>
<dbReference type="Proteomes" id="UP001562425">
    <property type="component" value="Unassembled WGS sequence"/>
</dbReference>
<dbReference type="PANTHER" id="PTHR14167">
    <property type="entry name" value="SH3 DOMAIN-CONTAINING"/>
    <property type="match status" value="1"/>
</dbReference>
<feature type="compositionally biased region" description="Low complexity" evidence="6">
    <location>
        <begin position="237"/>
        <end position="253"/>
    </location>
</feature>
<keyword evidence="3" id="KW-0175">Coiled coil</keyword>
<evidence type="ECO:0000256" key="3">
    <source>
        <dbReference type="ARBA" id="ARBA00023054"/>
    </source>
</evidence>
<dbReference type="PRINTS" id="PR00499">
    <property type="entry name" value="P67PHOX"/>
</dbReference>
<keyword evidence="2 5" id="KW-0728">SH3 domain</keyword>
<dbReference type="PANTHER" id="PTHR14167:SF81">
    <property type="entry name" value="ENDOPHILIN-A"/>
    <property type="match status" value="1"/>
</dbReference>
<comment type="caution">
    <text evidence="8">The sequence shown here is derived from an EMBL/GenBank/DDBJ whole genome shotgun (WGS) entry which is preliminary data.</text>
</comment>
<feature type="domain" description="SH3" evidence="7">
    <location>
        <begin position="396"/>
        <end position="455"/>
    </location>
</feature>
<dbReference type="SUPFAM" id="SSF50044">
    <property type="entry name" value="SH3-domain"/>
    <property type="match status" value="4"/>
</dbReference>
<feature type="region of interest" description="Disordered" evidence="6">
    <location>
        <begin position="236"/>
        <end position="296"/>
    </location>
</feature>
<feature type="domain" description="SH3" evidence="7">
    <location>
        <begin position="312"/>
        <end position="376"/>
    </location>
</feature>
<dbReference type="InterPro" id="IPR050384">
    <property type="entry name" value="Endophilin_SH3RF"/>
</dbReference>
<dbReference type="InterPro" id="IPR001452">
    <property type="entry name" value="SH3_domain"/>
</dbReference>
<dbReference type="Pfam" id="PF07653">
    <property type="entry name" value="SH3_2"/>
    <property type="match status" value="2"/>
</dbReference>
<comment type="subcellular location">
    <subcellularLocation>
        <location evidence="1">Membrane</location>
        <topology evidence="1">Peripheral membrane protein</topology>
    </subcellularLocation>
</comment>
<feature type="domain" description="SH3" evidence="7">
    <location>
        <begin position="166"/>
        <end position="224"/>
    </location>
</feature>
<gene>
    <name evidence="8" type="ORF">pipiens_002919</name>
</gene>
<evidence type="ECO:0000256" key="6">
    <source>
        <dbReference type="SAM" id="MobiDB-lite"/>
    </source>
</evidence>
<dbReference type="SMART" id="SM00326">
    <property type="entry name" value="SH3"/>
    <property type="match status" value="4"/>
</dbReference>
<proteinExistence type="predicted"/>
<dbReference type="PRINTS" id="PR00452">
    <property type="entry name" value="SH3DOMAIN"/>
</dbReference>
<keyword evidence="9" id="KW-1185">Reference proteome</keyword>
<dbReference type="CDD" id="cd11839">
    <property type="entry name" value="SH3_Intersectin_4"/>
    <property type="match status" value="1"/>
</dbReference>
<dbReference type="Pfam" id="PF14604">
    <property type="entry name" value="SH3_9"/>
    <property type="match status" value="1"/>
</dbReference>
<accession>A0ABD1D664</accession>
<keyword evidence="4" id="KW-0472">Membrane</keyword>
<evidence type="ECO:0000256" key="1">
    <source>
        <dbReference type="ARBA" id="ARBA00004170"/>
    </source>
</evidence>
<dbReference type="CDD" id="cd11840">
    <property type="entry name" value="SH3_Intersectin_5"/>
    <property type="match status" value="1"/>
</dbReference>
<evidence type="ECO:0000256" key="5">
    <source>
        <dbReference type="PROSITE-ProRule" id="PRU00192"/>
    </source>
</evidence>
<evidence type="ECO:0000313" key="9">
    <source>
        <dbReference type="Proteomes" id="UP001562425"/>
    </source>
</evidence>
<dbReference type="InterPro" id="IPR036028">
    <property type="entry name" value="SH3-like_dom_sf"/>
</dbReference>
<dbReference type="Gene3D" id="2.30.30.40">
    <property type="entry name" value="SH3 Domains"/>
    <property type="match status" value="4"/>
</dbReference>